<dbReference type="AlphaFoldDB" id="A0A6A4NFG5"/>
<dbReference type="Pfam" id="PF00223">
    <property type="entry name" value="PsaA_PsaB"/>
    <property type="match status" value="1"/>
</dbReference>
<name>A0A6A4NFG5_LUPAL</name>
<dbReference type="PRINTS" id="PR00257">
    <property type="entry name" value="PHOTSYSPSAAB"/>
</dbReference>
<dbReference type="Gene3D" id="1.20.1130.10">
    <property type="entry name" value="Photosystem I PsaA/PsaB"/>
    <property type="match status" value="1"/>
</dbReference>
<dbReference type="GO" id="GO:0016020">
    <property type="term" value="C:membrane"/>
    <property type="evidence" value="ECO:0007669"/>
    <property type="project" value="InterPro"/>
</dbReference>
<dbReference type="GO" id="GO:0015979">
    <property type="term" value="P:photosynthesis"/>
    <property type="evidence" value="ECO:0007669"/>
    <property type="project" value="InterPro"/>
</dbReference>
<protein>
    <submittedName>
        <fullName evidence="1">Photosystem I P700 chlorophyll a apoprotein A1</fullName>
    </submittedName>
</protein>
<evidence type="ECO:0000313" key="2">
    <source>
        <dbReference type="Proteomes" id="UP000447434"/>
    </source>
</evidence>
<gene>
    <name evidence="1" type="ORF">Lalb_Chr23g0274431</name>
</gene>
<dbReference type="InterPro" id="IPR001280">
    <property type="entry name" value="PSI_PsaA/B"/>
</dbReference>
<dbReference type="InterPro" id="IPR036408">
    <property type="entry name" value="PSI_PsaA/B_sf"/>
</dbReference>
<dbReference type="EMBL" id="WOCE01000023">
    <property type="protein sequence ID" value="KAE9587511.1"/>
    <property type="molecule type" value="Genomic_DNA"/>
</dbReference>
<dbReference type="Proteomes" id="UP000447434">
    <property type="component" value="Chromosome 23"/>
</dbReference>
<dbReference type="OrthoDB" id="945807at2759"/>
<dbReference type="GO" id="GO:0009579">
    <property type="term" value="C:thylakoid"/>
    <property type="evidence" value="ECO:0007669"/>
    <property type="project" value="InterPro"/>
</dbReference>
<organism evidence="1 2">
    <name type="scientific">Lupinus albus</name>
    <name type="common">White lupine</name>
    <name type="synonym">Lupinus termis</name>
    <dbReference type="NCBI Taxonomy" id="3870"/>
    <lineage>
        <taxon>Eukaryota</taxon>
        <taxon>Viridiplantae</taxon>
        <taxon>Streptophyta</taxon>
        <taxon>Embryophyta</taxon>
        <taxon>Tracheophyta</taxon>
        <taxon>Spermatophyta</taxon>
        <taxon>Magnoliopsida</taxon>
        <taxon>eudicotyledons</taxon>
        <taxon>Gunneridae</taxon>
        <taxon>Pentapetalae</taxon>
        <taxon>rosids</taxon>
        <taxon>fabids</taxon>
        <taxon>Fabales</taxon>
        <taxon>Fabaceae</taxon>
        <taxon>Papilionoideae</taxon>
        <taxon>50 kb inversion clade</taxon>
        <taxon>genistoids sensu lato</taxon>
        <taxon>core genistoids</taxon>
        <taxon>Genisteae</taxon>
        <taxon>Lupinus</taxon>
    </lineage>
</organism>
<sequence>MTLGATTSTILTWGGGDLVAVGDKVALLSIPLGTADFSVHHIHAFKNHVIELILLKGVLFPHSSRLIPDKENLYYRFP</sequence>
<comment type="caution">
    <text evidence="1">The sequence shown here is derived from an EMBL/GenBank/DDBJ whole genome shotgun (WGS) entry which is preliminary data.</text>
</comment>
<reference evidence="2" key="1">
    <citation type="journal article" date="2020" name="Nat. Commun.">
        <title>Genome sequence of the cluster root forming white lupin.</title>
        <authorList>
            <person name="Hufnagel B."/>
            <person name="Marques A."/>
            <person name="Soriano A."/>
            <person name="Marques L."/>
            <person name="Divol F."/>
            <person name="Doumas P."/>
            <person name="Sallet E."/>
            <person name="Mancinotti D."/>
            <person name="Carrere S."/>
            <person name="Marande W."/>
            <person name="Arribat S."/>
            <person name="Keller J."/>
            <person name="Huneau C."/>
            <person name="Blein T."/>
            <person name="Aime D."/>
            <person name="Laguerre M."/>
            <person name="Taylor J."/>
            <person name="Schubert V."/>
            <person name="Nelson M."/>
            <person name="Geu-Flores F."/>
            <person name="Crespi M."/>
            <person name="Gallardo-Guerrero K."/>
            <person name="Delaux P.-M."/>
            <person name="Salse J."/>
            <person name="Berges H."/>
            <person name="Guyot R."/>
            <person name="Gouzy J."/>
            <person name="Peret B."/>
        </authorList>
    </citation>
    <scope>NUCLEOTIDE SEQUENCE [LARGE SCALE GENOMIC DNA]</scope>
    <source>
        <strain evidence="2">cv. Amiga</strain>
    </source>
</reference>
<proteinExistence type="predicted"/>
<keyword evidence="2" id="KW-1185">Reference proteome</keyword>
<accession>A0A6A4NFG5</accession>
<dbReference type="SUPFAM" id="SSF81558">
    <property type="entry name" value="Photosystem I subunits PsaA/PsaB"/>
    <property type="match status" value="1"/>
</dbReference>
<evidence type="ECO:0000313" key="1">
    <source>
        <dbReference type="EMBL" id="KAE9587511.1"/>
    </source>
</evidence>